<reference evidence="1 2" key="1">
    <citation type="submission" date="2017-09" db="EMBL/GenBank/DDBJ databases">
        <authorList>
            <person name="Ehlers B."/>
            <person name="Leendertz F.H."/>
        </authorList>
    </citation>
    <scope>NUCLEOTIDE SEQUENCE [LARGE SCALE GENOMIC DNA]</scope>
    <source>
        <strain evidence="1 2">CGMCC 4.6857</strain>
    </source>
</reference>
<dbReference type="RefSeq" id="WP_097317975.1">
    <property type="nucleotide sequence ID" value="NZ_OBDY01000001.1"/>
</dbReference>
<sequence length="158" mass="15713">MRKFTKRSAAIVAGGVMAVAGGTAAFAYASGWFNGNATAYAASSTIGNVTATANLGNAQANRLYPNKAVPVTTATVNNPNDYTVRVTGVTITNVTSTKSGCGVGEAKLSFIDVPTADFPTGTTANAALGSVKMGPDAEPVCAGAVFTITASLQGEIAG</sequence>
<dbReference type="EMBL" id="OBDY01000001">
    <property type="protein sequence ID" value="SNY06416.1"/>
    <property type="molecule type" value="Genomic_DNA"/>
</dbReference>
<dbReference type="Proteomes" id="UP000219612">
    <property type="component" value="Unassembled WGS sequence"/>
</dbReference>
<protein>
    <submittedName>
        <fullName evidence="1">Uncharacterized protein</fullName>
    </submittedName>
</protein>
<proteinExistence type="predicted"/>
<name>A0A285F7Q5_9ACTN</name>
<gene>
    <name evidence="1" type="ORF">SAMN05421748_101716</name>
</gene>
<organism evidence="1 2">
    <name type="scientific">Paractinoplanes atraurantiacus</name>
    <dbReference type="NCBI Taxonomy" id="1036182"/>
    <lineage>
        <taxon>Bacteria</taxon>
        <taxon>Bacillati</taxon>
        <taxon>Actinomycetota</taxon>
        <taxon>Actinomycetes</taxon>
        <taxon>Micromonosporales</taxon>
        <taxon>Micromonosporaceae</taxon>
        <taxon>Paractinoplanes</taxon>
    </lineage>
</organism>
<evidence type="ECO:0000313" key="1">
    <source>
        <dbReference type="EMBL" id="SNY06416.1"/>
    </source>
</evidence>
<dbReference type="OrthoDB" id="3297638at2"/>
<keyword evidence="2" id="KW-1185">Reference proteome</keyword>
<accession>A0A285F7Q5</accession>
<dbReference type="AlphaFoldDB" id="A0A285F7Q5"/>
<evidence type="ECO:0000313" key="2">
    <source>
        <dbReference type="Proteomes" id="UP000219612"/>
    </source>
</evidence>